<proteinExistence type="predicted"/>
<sequence>MVKNKLEGKDKLTPWEQFLEKKKEKKRLKKKQKALAEEDSEDELPSDVDLNDPYFAEEVKKIGKPACTCDFSVGIRRKG</sequence>
<comment type="caution">
    <text evidence="1">The sequence shown here is derived from an EMBL/GenBank/DDBJ whole genome shotgun (WGS) entry which is preliminary data.</text>
</comment>
<evidence type="ECO:0000313" key="1">
    <source>
        <dbReference type="EMBL" id="KAK7810293.1"/>
    </source>
</evidence>
<evidence type="ECO:0008006" key="3">
    <source>
        <dbReference type="Google" id="ProtNLM"/>
    </source>
</evidence>
<keyword evidence="2" id="KW-1185">Reference proteome</keyword>
<evidence type="ECO:0000313" key="2">
    <source>
        <dbReference type="Proteomes" id="UP001488838"/>
    </source>
</evidence>
<accession>A0AAW0I754</accession>
<protein>
    <recommendedName>
        <fullName evidence="3">ESF1 homolog</fullName>
    </recommendedName>
</protein>
<dbReference type="AlphaFoldDB" id="A0AAW0I754"/>
<name>A0AAW0I754_MYOGA</name>
<gene>
    <name evidence="1" type="ORF">U0070_019321</name>
</gene>
<dbReference type="Proteomes" id="UP001488838">
    <property type="component" value="Unassembled WGS sequence"/>
</dbReference>
<organism evidence="1 2">
    <name type="scientific">Myodes glareolus</name>
    <name type="common">Bank vole</name>
    <name type="synonym">Clethrionomys glareolus</name>
    <dbReference type="NCBI Taxonomy" id="447135"/>
    <lineage>
        <taxon>Eukaryota</taxon>
        <taxon>Metazoa</taxon>
        <taxon>Chordata</taxon>
        <taxon>Craniata</taxon>
        <taxon>Vertebrata</taxon>
        <taxon>Euteleostomi</taxon>
        <taxon>Mammalia</taxon>
        <taxon>Eutheria</taxon>
        <taxon>Euarchontoglires</taxon>
        <taxon>Glires</taxon>
        <taxon>Rodentia</taxon>
        <taxon>Myomorpha</taxon>
        <taxon>Muroidea</taxon>
        <taxon>Cricetidae</taxon>
        <taxon>Arvicolinae</taxon>
        <taxon>Myodes</taxon>
    </lineage>
</organism>
<reference evidence="1 2" key="1">
    <citation type="journal article" date="2023" name="bioRxiv">
        <title>Conserved and derived expression patterns and positive selection on dental genes reveal complex evolutionary context of ever-growing rodent molars.</title>
        <authorList>
            <person name="Calamari Z.T."/>
            <person name="Song A."/>
            <person name="Cohen E."/>
            <person name="Akter M."/>
            <person name="Roy R.D."/>
            <person name="Hallikas O."/>
            <person name="Christensen M.M."/>
            <person name="Li P."/>
            <person name="Marangoni P."/>
            <person name="Jernvall J."/>
            <person name="Klein O.D."/>
        </authorList>
    </citation>
    <scope>NUCLEOTIDE SEQUENCE [LARGE SCALE GENOMIC DNA]</scope>
    <source>
        <strain evidence="1">V071</strain>
    </source>
</reference>
<dbReference type="EMBL" id="JBBHLL010000200">
    <property type="protein sequence ID" value="KAK7810293.1"/>
    <property type="molecule type" value="Genomic_DNA"/>
</dbReference>